<organism evidence="2 3">
    <name type="scientific">Chromatium okenii</name>
    <dbReference type="NCBI Taxonomy" id="61644"/>
    <lineage>
        <taxon>Bacteria</taxon>
        <taxon>Pseudomonadati</taxon>
        <taxon>Pseudomonadota</taxon>
        <taxon>Gammaproteobacteria</taxon>
        <taxon>Chromatiales</taxon>
        <taxon>Chromatiaceae</taxon>
        <taxon>Chromatium</taxon>
    </lineage>
</organism>
<sequence>MATAAGQAPLYHLDQLTAQPDATVIACEGEKAADAAAVLFPDAVTVTSLNGAKSPDKTDWSPLKGRVVRIWPDNDQAGKGYAAAVAKFVQAAGATSIQILDVSKFPEKYDAADVVDWNPADAVWIDQTLKTPVTPDAGVTPDNALFPPADNRPCYFVLDDWAEERGRKYAPGVYQCTKSGDKDVGFSLSNHWICSPIHCDAMTRDEQKNNCGRLLRFKTSFEDWREWSVPMAMFSGSCDELRSILLSMGVEIHPKNKAALSEYIQSQHPKKRMLSATQTGWSGDSFILPDAVIGNSASAVVFQSAETRSNDYTTAGSIEEWRDEIAAKAVDNPILALALSAGFSGPLLELTNTDGGGFHFFDNSSSGKTTSVDAACSIWGGAKYRRSWKSTANGMEAIATAFNDSLLALDEIGEADPKEVGAVVYLIGNGRGKQRASKTGAAREIARWRCFALSSGERTIETIMADAGQTTKAGQSVRMLDIPVKRKFGAWDNLHGAADGAKFSDSIRNAVKKQHGMLDGNF</sequence>
<protein>
    <recommendedName>
        <fullName evidence="1">DUF927 domain-containing protein</fullName>
    </recommendedName>
</protein>
<proteinExistence type="predicted"/>
<keyword evidence="3" id="KW-1185">Reference proteome</keyword>
<dbReference type="Pfam" id="PF06048">
    <property type="entry name" value="DUF927"/>
    <property type="match status" value="1"/>
</dbReference>
<evidence type="ECO:0000259" key="1">
    <source>
        <dbReference type="Pfam" id="PF06048"/>
    </source>
</evidence>
<reference evidence="2 3" key="1">
    <citation type="submission" date="2018-01" db="EMBL/GenBank/DDBJ databases">
        <title>The complete genome sequence of Chromatium okenii LaCa, a purple sulfur bacterium with a turbulent life.</title>
        <authorList>
            <person name="Luedin S.M."/>
            <person name="Liechti N."/>
            <person name="Storelli N."/>
            <person name="Danza F."/>
            <person name="Wittwer M."/>
            <person name="Pothier J.F."/>
            <person name="Tonolla M.A."/>
        </authorList>
    </citation>
    <scope>NUCLEOTIDE SEQUENCE [LARGE SCALE GENOMIC DNA]</scope>
    <source>
        <strain evidence="2 3">LaCa</strain>
    </source>
</reference>
<dbReference type="OrthoDB" id="784829at2"/>
<gene>
    <name evidence="2" type="ORF">CXB77_05710</name>
</gene>
<comment type="caution">
    <text evidence="2">The sequence shown here is derived from an EMBL/GenBank/DDBJ whole genome shotgun (WGS) entry which is preliminary data.</text>
</comment>
<dbReference type="InterPro" id="IPR034154">
    <property type="entry name" value="TOPRIM_DnaG/twinkle"/>
</dbReference>
<dbReference type="CDD" id="cd01029">
    <property type="entry name" value="TOPRIM_primases"/>
    <property type="match status" value="1"/>
</dbReference>
<dbReference type="InterPro" id="IPR009270">
    <property type="entry name" value="DUF927"/>
</dbReference>
<dbReference type="Gene3D" id="3.40.1360.10">
    <property type="match status" value="1"/>
</dbReference>
<dbReference type="RefSeq" id="WP_105073151.1">
    <property type="nucleotide sequence ID" value="NZ_PPGH01000029.1"/>
</dbReference>
<dbReference type="AlphaFoldDB" id="A0A2S7XSU1"/>
<feature type="domain" description="DUF927" evidence="1">
    <location>
        <begin position="171"/>
        <end position="445"/>
    </location>
</feature>
<dbReference type="EMBL" id="PPGH01000029">
    <property type="protein sequence ID" value="PQJ96807.1"/>
    <property type="molecule type" value="Genomic_DNA"/>
</dbReference>
<evidence type="ECO:0000313" key="3">
    <source>
        <dbReference type="Proteomes" id="UP000239936"/>
    </source>
</evidence>
<accession>A0A2S7XSU1</accession>
<name>A0A2S7XSU1_9GAMM</name>
<evidence type="ECO:0000313" key="2">
    <source>
        <dbReference type="EMBL" id="PQJ96807.1"/>
    </source>
</evidence>
<dbReference type="Proteomes" id="UP000239936">
    <property type="component" value="Unassembled WGS sequence"/>
</dbReference>